<evidence type="ECO:0000256" key="2">
    <source>
        <dbReference type="SAM" id="MobiDB-lite"/>
    </source>
</evidence>
<dbReference type="Gramene" id="OE9A002199T1">
    <property type="protein sequence ID" value="OE9A002199C1"/>
    <property type="gene ID" value="OE9A002199"/>
</dbReference>
<sequence length="513" mass="56286">MATSAFKSTTRRGGAESKATQSTAIKRRSHSVSAVSRAAHGRQLDRSSSISDFSYKRDNPLFSPDNEIENDKEKIGNRGQSASINGSASSSNAINGSSIVNEQRGRSVTRNSHGGGGVKNGIGRSLSRVRGRSVSRGHYGGGVSETAKAHDMDTWMDARNRNVKKQIGNNVKKTNSVRSEGDTRAHVKNARLTMNQNQAIDWSEDDSACSLQIRNVDDGISTGSLSEAEEKMAFQGNNISTITAINAADVPPDLVNPGDIEMILDIRKEYASKLEESEERARKLRADLAIEEHRGQELGRILKEIIPDPKISSALRSRRGRRTSSERKRMSKRLTEEALAYFDECVSLSTFDSSDFSASEDPSYTSFGAITPIGDALSLQKSNLSPLSSNDHGSGLHQKQPLQSFENSALTAHSSSDEPINSQEYRFSFAHKQLEHAGTHRDIKSYIEHFGREIHKDIDSEVTESYYDAGEYNLQGRTESMLCDRFFFSNRIESGSLLLCGGAISSSSFSLVI</sequence>
<proteinExistence type="predicted"/>
<keyword evidence="4" id="KW-1185">Reference proteome</keyword>
<dbReference type="PANTHER" id="PTHR34466">
    <property type="entry name" value="OS11G0129800 PROTEIN"/>
    <property type="match status" value="1"/>
</dbReference>
<comment type="caution">
    <text evidence="3">The sequence shown here is derived from an EMBL/GenBank/DDBJ whole genome shotgun (WGS) entry which is preliminary data.</text>
</comment>
<organism evidence="3 4">
    <name type="scientific">Olea europaea subsp. europaea</name>
    <dbReference type="NCBI Taxonomy" id="158383"/>
    <lineage>
        <taxon>Eukaryota</taxon>
        <taxon>Viridiplantae</taxon>
        <taxon>Streptophyta</taxon>
        <taxon>Embryophyta</taxon>
        <taxon>Tracheophyta</taxon>
        <taxon>Spermatophyta</taxon>
        <taxon>Magnoliopsida</taxon>
        <taxon>eudicotyledons</taxon>
        <taxon>Gunneridae</taxon>
        <taxon>Pentapetalae</taxon>
        <taxon>asterids</taxon>
        <taxon>lamiids</taxon>
        <taxon>Lamiales</taxon>
        <taxon>Oleaceae</taxon>
        <taxon>Oleeae</taxon>
        <taxon>Olea</taxon>
    </lineage>
</organism>
<evidence type="ECO:0000313" key="4">
    <source>
        <dbReference type="Proteomes" id="UP000594638"/>
    </source>
</evidence>
<dbReference type="EMBL" id="CACTIH010000101">
    <property type="protein sequence ID" value="CAA2953879.1"/>
    <property type="molecule type" value="Genomic_DNA"/>
</dbReference>
<feature type="compositionally biased region" description="Low complexity" evidence="2">
    <location>
        <begin position="81"/>
        <end position="99"/>
    </location>
</feature>
<dbReference type="OrthoDB" id="660305at2759"/>
<dbReference type="Proteomes" id="UP000594638">
    <property type="component" value="Unassembled WGS sequence"/>
</dbReference>
<feature type="region of interest" description="Disordered" evidence="2">
    <location>
        <begin position="1"/>
        <end position="145"/>
    </location>
</feature>
<gene>
    <name evidence="3" type="ORF">OLEA9_A002199</name>
</gene>
<dbReference type="PANTHER" id="PTHR34466:SF3">
    <property type="entry name" value="OS11G0129800 PROTEIN"/>
    <property type="match status" value="1"/>
</dbReference>
<evidence type="ECO:0000313" key="3">
    <source>
        <dbReference type="EMBL" id="CAA2953879.1"/>
    </source>
</evidence>
<accession>A0A8S0PJY5</accession>
<reference evidence="3 4" key="1">
    <citation type="submission" date="2019-12" db="EMBL/GenBank/DDBJ databases">
        <authorList>
            <person name="Alioto T."/>
            <person name="Alioto T."/>
            <person name="Gomez Garrido J."/>
        </authorList>
    </citation>
    <scope>NUCLEOTIDE SEQUENCE [LARGE SCALE GENOMIC DNA]</scope>
</reference>
<name>A0A8S0PJY5_OLEEU</name>
<keyword evidence="1" id="KW-0175">Coiled coil</keyword>
<evidence type="ECO:0000256" key="1">
    <source>
        <dbReference type="SAM" id="Coils"/>
    </source>
</evidence>
<protein>
    <submittedName>
        <fullName evidence="3">Uncharacterized protein</fullName>
    </submittedName>
</protein>
<dbReference type="AlphaFoldDB" id="A0A8S0PJY5"/>
<feature type="coiled-coil region" evidence="1">
    <location>
        <begin position="267"/>
        <end position="294"/>
    </location>
</feature>